<dbReference type="EMBL" id="RHFK02000005">
    <property type="protein sequence ID" value="TWW75667.1"/>
    <property type="molecule type" value="Genomic_DNA"/>
</dbReference>
<evidence type="ECO:0000256" key="1">
    <source>
        <dbReference type="SAM" id="MobiDB-lite"/>
    </source>
</evidence>
<protein>
    <submittedName>
        <fullName evidence="2">Uncharacterized protein</fullName>
    </submittedName>
</protein>
<dbReference type="Proteomes" id="UP000324091">
    <property type="component" value="Chromosome 13"/>
</dbReference>
<comment type="caution">
    <text evidence="2">The sequence shown here is derived from an EMBL/GenBank/DDBJ whole genome shotgun (WGS) entry which is preliminary data.</text>
</comment>
<evidence type="ECO:0000313" key="2">
    <source>
        <dbReference type="EMBL" id="TWW75667.1"/>
    </source>
</evidence>
<organism evidence="2 3">
    <name type="scientific">Takifugu flavidus</name>
    <name type="common">sansaifugu</name>
    <dbReference type="NCBI Taxonomy" id="433684"/>
    <lineage>
        <taxon>Eukaryota</taxon>
        <taxon>Metazoa</taxon>
        <taxon>Chordata</taxon>
        <taxon>Craniata</taxon>
        <taxon>Vertebrata</taxon>
        <taxon>Euteleostomi</taxon>
        <taxon>Actinopterygii</taxon>
        <taxon>Neopterygii</taxon>
        <taxon>Teleostei</taxon>
        <taxon>Neoteleostei</taxon>
        <taxon>Acanthomorphata</taxon>
        <taxon>Eupercaria</taxon>
        <taxon>Tetraodontiformes</taxon>
        <taxon>Tetradontoidea</taxon>
        <taxon>Tetraodontidae</taxon>
        <taxon>Takifugu</taxon>
    </lineage>
</organism>
<evidence type="ECO:0000313" key="3">
    <source>
        <dbReference type="Proteomes" id="UP000324091"/>
    </source>
</evidence>
<gene>
    <name evidence="2" type="ORF">D4764_13G0003290</name>
</gene>
<feature type="region of interest" description="Disordered" evidence="1">
    <location>
        <begin position="22"/>
        <end position="41"/>
    </location>
</feature>
<accession>A0A5C6PBZ0</accession>
<keyword evidence="3" id="KW-1185">Reference proteome</keyword>
<sequence>MTTLFSSFLPCEQTCNTSCRARTTSSRSAKPAPSLSSLSSHIRSRFAPKQCSLDKTINTVNRHKQGRVLTLSRRPDVTGRDT</sequence>
<reference evidence="2 3" key="1">
    <citation type="submission" date="2019-04" db="EMBL/GenBank/DDBJ databases">
        <title>Chromosome genome assembly for Takifugu flavidus.</title>
        <authorList>
            <person name="Xiao S."/>
        </authorList>
    </citation>
    <scope>NUCLEOTIDE SEQUENCE [LARGE SCALE GENOMIC DNA]</scope>
    <source>
        <strain evidence="2">HTHZ2018</strain>
        <tissue evidence="2">Muscle</tissue>
    </source>
</reference>
<proteinExistence type="predicted"/>
<name>A0A5C6PBZ0_9TELE</name>
<dbReference type="AlphaFoldDB" id="A0A5C6PBZ0"/>